<evidence type="ECO:0000256" key="4">
    <source>
        <dbReference type="ARBA" id="ARBA00022553"/>
    </source>
</evidence>
<dbReference type="SMART" id="SM00387">
    <property type="entry name" value="HATPase_c"/>
    <property type="match status" value="1"/>
</dbReference>
<dbReference type="PRINTS" id="PR00344">
    <property type="entry name" value="BCTRLSENSOR"/>
</dbReference>
<dbReference type="PANTHER" id="PTHR45436:SF5">
    <property type="entry name" value="SENSOR HISTIDINE KINASE TRCS"/>
    <property type="match status" value="1"/>
</dbReference>
<dbReference type="CDD" id="cd06225">
    <property type="entry name" value="HAMP"/>
    <property type="match status" value="1"/>
</dbReference>
<dbReference type="STRING" id="882082.SaccyDRAFT_4160"/>
<dbReference type="SUPFAM" id="SSF55874">
    <property type="entry name" value="ATPase domain of HSP90 chaperone/DNA topoisomerase II/histidine kinase"/>
    <property type="match status" value="1"/>
</dbReference>
<evidence type="ECO:0000256" key="7">
    <source>
        <dbReference type="ARBA" id="ARBA00022777"/>
    </source>
</evidence>
<dbReference type="InterPro" id="IPR036097">
    <property type="entry name" value="HisK_dim/P_sf"/>
</dbReference>
<keyword evidence="4" id="KW-0597">Phosphoprotein</keyword>
<comment type="subcellular location">
    <subcellularLocation>
        <location evidence="2">Cell membrane</location>
    </subcellularLocation>
</comment>
<keyword evidence="9" id="KW-0902">Two-component regulatory system</keyword>
<dbReference type="FunFam" id="1.10.287.130:FF:000001">
    <property type="entry name" value="Two-component sensor histidine kinase"/>
    <property type="match status" value="1"/>
</dbReference>
<dbReference type="Gene3D" id="3.30.565.10">
    <property type="entry name" value="Histidine kinase-like ATPase, C-terminal domain"/>
    <property type="match status" value="1"/>
</dbReference>
<dbReference type="OrthoDB" id="9786919at2"/>
<evidence type="ECO:0000256" key="1">
    <source>
        <dbReference type="ARBA" id="ARBA00000085"/>
    </source>
</evidence>
<evidence type="ECO:0000256" key="8">
    <source>
        <dbReference type="ARBA" id="ARBA00022989"/>
    </source>
</evidence>
<keyword evidence="6 11" id="KW-0812">Transmembrane</keyword>
<dbReference type="PROSITE" id="PS50885">
    <property type="entry name" value="HAMP"/>
    <property type="match status" value="1"/>
</dbReference>
<feature type="domain" description="Histidine kinase" evidence="12">
    <location>
        <begin position="278"/>
        <end position="486"/>
    </location>
</feature>
<dbReference type="SUPFAM" id="SSF158472">
    <property type="entry name" value="HAMP domain-like"/>
    <property type="match status" value="1"/>
</dbReference>
<evidence type="ECO:0000256" key="2">
    <source>
        <dbReference type="ARBA" id="ARBA00004236"/>
    </source>
</evidence>
<evidence type="ECO:0000256" key="5">
    <source>
        <dbReference type="ARBA" id="ARBA00022679"/>
    </source>
</evidence>
<dbReference type="EC" id="2.7.13.3" evidence="3"/>
<dbReference type="SMART" id="SM00388">
    <property type="entry name" value="HisKA"/>
    <property type="match status" value="1"/>
</dbReference>
<proteinExistence type="predicted"/>
<evidence type="ECO:0000313" key="15">
    <source>
        <dbReference type="Proteomes" id="UP000002791"/>
    </source>
</evidence>
<dbReference type="InterPro" id="IPR050428">
    <property type="entry name" value="TCS_sensor_his_kinase"/>
</dbReference>
<evidence type="ECO:0000256" key="6">
    <source>
        <dbReference type="ARBA" id="ARBA00022692"/>
    </source>
</evidence>
<organism evidence="14 15">
    <name type="scientific">Saccharomonospora cyanea NA-134</name>
    <dbReference type="NCBI Taxonomy" id="882082"/>
    <lineage>
        <taxon>Bacteria</taxon>
        <taxon>Bacillati</taxon>
        <taxon>Actinomycetota</taxon>
        <taxon>Actinomycetes</taxon>
        <taxon>Pseudonocardiales</taxon>
        <taxon>Pseudonocardiaceae</taxon>
        <taxon>Saccharomonospora</taxon>
    </lineage>
</organism>
<sequence length="499" mass="54114">MPAPGSRQVQTESAPESRRRALSTARARIIGWMLLLVLGALSVLTLVTWRLSVEDVDRRMDDALRGEIEEFGKLTRSGIDPATGQAFTSVKQVLNVAITYNLARPNEKFIGYVDGTFVYQSRQQAPVLLADDPNFTALVSTVDTPKEGVYESAAGEVRYLAVPVRLANDPREGVIVAAYFADQEREDVNEVARLMLGAGAGTILLVAAGAWMVAGRILRPLRDITVTARSITDTDLSRRIPQPSSRPGDEIGELVDTVNAMLDRVENGVAAQRRFVDDAGHELRTPITIVRGHLEVLDPADPEDVRDTVALVEDELVRMNRMVSDLLLLARSEQPEFLHAEPTDVAALTEAIFDKITGLGERDWALDHVADTPAVLDPQRITQAVVALADNAARYTPEGGRIALASHRDDDVVRFQVTDSGPGIAEEDRERIFERFARGGSGRRSEGAGLGLSIVRAIATSHGGRVTLDSEPGRGATFTVEVPVVAAPPHPGRHTEGGR</sequence>
<dbReference type="CDD" id="cd00082">
    <property type="entry name" value="HisKA"/>
    <property type="match status" value="1"/>
</dbReference>
<reference evidence="14 15" key="1">
    <citation type="submission" date="2011-11" db="EMBL/GenBank/DDBJ databases">
        <title>The Noncontiguous Finished sequence of Saccharomonospora cyanea NA-134.</title>
        <authorList>
            <consortium name="US DOE Joint Genome Institute"/>
            <person name="Lucas S."/>
            <person name="Han J."/>
            <person name="Lapidus A."/>
            <person name="Cheng J.-F."/>
            <person name="Goodwin L."/>
            <person name="Pitluck S."/>
            <person name="Peters L."/>
            <person name="Ovchinnikova G."/>
            <person name="Lu M."/>
            <person name="Detter J.C."/>
            <person name="Han C."/>
            <person name="Tapia R."/>
            <person name="Land M."/>
            <person name="Hauser L."/>
            <person name="Kyrpides N."/>
            <person name="Ivanova N."/>
            <person name="Pagani I."/>
            <person name="Brambilla E.-M."/>
            <person name="Klenk H.-P."/>
            <person name="Woyke T."/>
        </authorList>
    </citation>
    <scope>NUCLEOTIDE SEQUENCE [LARGE SCALE GENOMIC DNA]</scope>
    <source>
        <strain evidence="14 15">NA-134</strain>
    </source>
</reference>
<keyword evidence="15" id="KW-1185">Reference proteome</keyword>
<dbReference type="InterPro" id="IPR003594">
    <property type="entry name" value="HATPase_dom"/>
</dbReference>
<feature type="transmembrane region" description="Helical" evidence="11">
    <location>
        <begin position="29"/>
        <end position="51"/>
    </location>
</feature>
<dbReference type="Gene3D" id="1.10.287.130">
    <property type="match status" value="1"/>
</dbReference>
<dbReference type="InterPro" id="IPR003661">
    <property type="entry name" value="HisK_dim/P_dom"/>
</dbReference>
<dbReference type="Pfam" id="PF00512">
    <property type="entry name" value="HisKA"/>
    <property type="match status" value="1"/>
</dbReference>
<keyword evidence="8 11" id="KW-1133">Transmembrane helix</keyword>
<evidence type="ECO:0000256" key="11">
    <source>
        <dbReference type="SAM" id="Phobius"/>
    </source>
</evidence>
<evidence type="ECO:0000259" key="13">
    <source>
        <dbReference type="PROSITE" id="PS50885"/>
    </source>
</evidence>
<dbReference type="RefSeq" id="WP_005459022.1">
    <property type="nucleotide sequence ID" value="NZ_CM001440.1"/>
</dbReference>
<dbReference type="Pfam" id="PF02518">
    <property type="entry name" value="HATPase_c"/>
    <property type="match status" value="1"/>
</dbReference>
<keyword evidence="10 11" id="KW-0472">Membrane</keyword>
<dbReference type="PANTHER" id="PTHR45436">
    <property type="entry name" value="SENSOR HISTIDINE KINASE YKOH"/>
    <property type="match status" value="1"/>
</dbReference>
<accession>H5XK26</accession>
<dbReference type="SMART" id="SM00304">
    <property type="entry name" value="HAMP"/>
    <property type="match status" value="1"/>
</dbReference>
<dbReference type="SUPFAM" id="SSF47384">
    <property type="entry name" value="Homodimeric domain of signal transducing histidine kinase"/>
    <property type="match status" value="1"/>
</dbReference>
<dbReference type="AlphaFoldDB" id="H5XK26"/>
<dbReference type="Proteomes" id="UP000002791">
    <property type="component" value="Chromosome"/>
</dbReference>
<name>H5XK26_9PSEU</name>
<keyword evidence="5" id="KW-0808">Transferase</keyword>
<dbReference type="HOGENOM" id="CLU_000445_89_6_11"/>
<keyword evidence="7 14" id="KW-0418">Kinase</keyword>
<dbReference type="PROSITE" id="PS50109">
    <property type="entry name" value="HIS_KIN"/>
    <property type="match status" value="1"/>
</dbReference>
<evidence type="ECO:0000256" key="3">
    <source>
        <dbReference type="ARBA" id="ARBA00012438"/>
    </source>
</evidence>
<dbReference type="CDD" id="cd00075">
    <property type="entry name" value="HATPase"/>
    <property type="match status" value="1"/>
</dbReference>
<dbReference type="InterPro" id="IPR036890">
    <property type="entry name" value="HATPase_C_sf"/>
</dbReference>
<feature type="transmembrane region" description="Helical" evidence="11">
    <location>
        <begin position="194"/>
        <end position="214"/>
    </location>
</feature>
<protein>
    <recommendedName>
        <fullName evidence="3">histidine kinase</fullName>
        <ecNumber evidence="3">2.7.13.3</ecNumber>
    </recommendedName>
</protein>
<dbReference type="GO" id="GO:0005886">
    <property type="term" value="C:plasma membrane"/>
    <property type="evidence" value="ECO:0007669"/>
    <property type="project" value="UniProtKB-SubCell"/>
</dbReference>
<dbReference type="GO" id="GO:0000155">
    <property type="term" value="F:phosphorelay sensor kinase activity"/>
    <property type="evidence" value="ECO:0007669"/>
    <property type="project" value="InterPro"/>
</dbReference>
<evidence type="ECO:0000259" key="12">
    <source>
        <dbReference type="PROSITE" id="PS50109"/>
    </source>
</evidence>
<dbReference type="Gene3D" id="6.10.340.10">
    <property type="match status" value="1"/>
</dbReference>
<dbReference type="InterPro" id="IPR003660">
    <property type="entry name" value="HAMP_dom"/>
</dbReference>
<evidence type="ECO:0000313" key="14">
    <source>
        <dbReference type="EMBL" id="EHR62981.1"/>
    </source>
</evidence>
<evidence type="ECO:0000256" key="9">
    <source>
        <dbReference type="ARBA" id="ARBA00023012"/>
    </source>
</evidence>
<feature type="domain" description="HAMP" evidence="13">
    <location>
        <begin position="215"/>
        <end position="270"/>
    </location>
</feature>
<dbReference type="InterPro" id="IPR005467">
    <property type="entry name" value="His_kinase_dom"/>
</dbReference>
<dbReference type="Pfam" id="PF00672">
    <property type="entry name" value="HAMP"/>
    <property type="match status" value="1"/>
</dbReference>
<dbReference type="InterPro" id="IPR004358">
    <property type="entry name" value="Sig_transdc_His_kin-like_C"/>
</dbReference>
<gene>
    <name evidence="14" type="ORF">SaccyDRAFT_4160</name>
</gene>
<dbReference type="eggNOG" id="COG5002">
    <property type="taxonomic scope" value="Bacteria"/>
</dbReference>
<dbReference type="EMBL" id="CM001440">
    <property type="protein sequence ID" value="EHR62981.1"/>
    <property type="molecule type" value="Genomic_DNA"/>
</dbReference>
<evidence type="ECO:0000256" key="10">
    <source>
        <dbReference type="ARBA" id="ARBA00023136"/>
    </source>
</evidence>
<comment type="catalytic activity">
    <reaction evidence="1">
        <text>ATP + protein L-histidine = ADP + protein N-phospho-L-histidine.</text>
        <dbReference type="EC" id="2.7.13.3"/>
    </reaction>
</comment>